<dbReference type="Proteomes" id="UP000821837">
    <property type="component" value="Chromosome 10"/>
</dbReference>
<sequence>MDVPHRFRVHNYMSPTFCDHCGSLLYGLFRQGLKCQHIHGVQLRRMFSALSGVRRFTFAFRDSACVLRPGKLQFAPLAGFRVARRRDRKSGAAKTAVRAL</sequence>
<accession>A0A9D4T7J9</accession>
<keyword evidence="5" id="KW-1185">Reference proteome</keyword>
<evidence type="ECO:0000313" key="5">
    <source>
        <dbReference type="Proteomes" id="UP000821837"/>
    </source>
</evidence>
<dbReference type="GO" id="GO:0016020">
    <property type="term" value="C:membrane"/>
    <property type="evidence" value="ECO:0007669"/>
    <property type="project" value="UniProtKB-SubCell"/>
</dbReference>
<dbReference type="GO" id="GO:0005829">
    <property type="term" value="C:cytosol"/>
    <property type="evidence" value="ECO:0007669"/>
    <property type="project" value="TreeGrafter"/>
</dbReference>
<name>A0A9D4T7J9_RHISA</name>
<comment type="caution">
    <text evidence="4">The sequence shown here is derived from an EMBL/GenBank/DDBJ whole genome shotgun (WGS) entry which is preliminary data.</text>
</comment>
<feature type="domain" description="Phorbol-ester/DAG-type" evidence="3">
    <location>
        <begin position="4"/>
        <end position="36"/>
    </location>
</feature>
<dbReference type="GO" id="GO:0035556">
    <property type="term" value="P:intracellular signal transduction"/>
    <property type="evidence" value="ECO:0007669"/>
    <property type="project" value="TreeGrafter"/>
</dbReference>
<dbReference type="EMBL" id="JABSTV010001246">
    <property type="protein sequence ID" value="KAH7976389.1"/>
    <property type="molecule type" value="Genomic_DNA"/>
</dbReference>
<dbReference type="SUPFAM" id="SSF57889">
    <property type="entry name" value="Cysteine-rich domain"/>
    <property type="match status" value="1"/>
</dbReference>
<evidence type="ECO:0000259" key="3">
    <source>
        <dbReference type="PROSITE" id="PS50081"/>
    </source>
</evidence>
<evidence type="ECO:0000313" key="4">
    <source>
        <dbReference type="EMBL" id="KAH7976389.1"/>
    </source>
</evidence>
<protein>
    <recommendedName>
        <fullName evidence="3">Phorbol-ester/DAG-type domain-containing protein</fullName>
    </recommendedName>
</protein>
<reference evidence="4" key="1">
    <citation type="journal article" date="2020" name="Cell">
        <title>Large-Scale Comparative Analyses of Tick Genomes Elucidate Their Genetic Diversity and Vector Capacities.</title>
        <authorList>
            <consortium name="Tick Genome and Microbiome Consortium (TIGMIC)"/>
            <person name="Jia N."/>
            <person name="Wang J."/>
            <person name="Shi W."/>
            <person name="Du L."/>
            <person name="Sun Y."/>
            <person name="Zhan W."/>
            <person name="Jiang J.F."/>
            <person name="Wang Q."/>
            <person name="Zhang B."/>
            <person name="Ji P."/>
            <person name="Bell-Sakyi L."/>
            <person name="Cui X.M."/>
            <person name="Yuan T.T."/>
            <person name="Jiang B.G."/>
            <person name="Yang W.F."/>
            <person name="Lam T.T."/>
            <person name="Chang Q.C."/>
            <person name="Ding S.J."/>
            <person name="Wang X.J."/>
            <person name="Zhu J.G."/>
            <person name="Ruan X.D."/>
            <person name="Zhao L."/>
            <person name="Wei J.T."/>
            <person name="Ye R.Z."/>
            <person name="Que T.C."/>
            <person name="Du C.H."/>
            <person name="Zhou Y.H."/>
            <person name="Cheng J.X."/>
            <person name="Dai P.F."/>
            <person name="Guo W.B."/>
            <person name="Han X.H."/>
            <person name="Huang E.J."/>
            <person name="Li L.F."/>
            <person name="Wei W."/>
            <person name="Gao Y.C."/>
            <person name="Liu J.Z."/>
            <person name="Shao H.Z."/>
            <person name="Wang X."/>
            <person name="Wang C.C."/>
            <person name="Yang T.C."/>
            <person name="Huo Q.B."/>
            <person name="Li W."/>
            <person name="Chen H.Y."/>
            <person name="Chen S.E."/>
            <person name="Zhou L.G."/>
            <person name="Ni X.B."/>
            <person name="Tian J.H."/>
            <person name="Sheng Y."/>
            <person name="Liu T."/>
            <person name="Pan Y.S."/>
            <person name="Xia L.Y."/>
            <person name="Li J."/>
            <person name="Zhao F."/>
            <person name="Cao W.C."/>
        </authorList>
    </citation>
    <scope>NUCLEOTIDE SEQUENCE</scope>
    <source>
        <strain evidence="4">Rsan-2018</strain>
    </source>
</reference>
<dbReference type="InterPro" id="IPR046349">
    <property type="entry name" value="C1-like_sf"/>
</dbReference>
<keyword evidence="1" id="KW-0479">Metal-binding</keyword>
<dbReference type="PANTHER" id="PTHR22968:SF14">
    <property type="entry name" value="PROTEIN KINASE C"/>
    <property type="match status" value="1"/>
</dbReference>
<dbReference type="GO" id="GO:0008270">
    <property type="term" value="F:zinc ion binding"/>
    <property type="evidence" value="ECO:0007669"/>
    <property type="project" value="UniProtKB-KW"/>
</dbReference>
<dbReference type="VEuPathDB" id="VectorBase:RSAN_029539"/>
<dbReference type="PANTHER" id="PTHR22968">
    <property type="entry name" value="PROTEIN KINASE C, MU"/>
    <property type="match status" value="1"/>
</dbReference>
<dbReference type="GO" id="GO:0004674">
    <property type="term" value="F:protein serine/threonine kinase activity"/>
    <property type="evidence" value="ECO:0007669"/>
    <property type="project" value="UniProtKB-KW"/>
</dbReference>
<organism evidence="4 5">
    <name type="scientific">Rhipicephalus sanguineus</name>
    <name type="common">Brown dog tick</name>
    <name type="synonym">Ixodes sanguineus</name>
    <dbReference type="NCBI Taxonomy" id="34632"/>
    <lineage>
        <taxon>Eukaryota</taxon>
        <taxon>Metazoa</taxon>
        <taxon>Ecdysozoa</taxon>
        <taxon>Arthropoda</taxon>
        <taxon>Chelicerata</taxon>
        <taxon>Arachnida</taxon>
        <taxon>Acari</taxon>
        <taxon>Parasitiformes</taxon>
        <taxon>Ixodida</taxon>
        <taxon>Ixodoidea</taxon>
        <taxon>Ixodidae</taxon>
        <taxon>Rhipicephalinae</taxon>
        <taxon>Rhipicephalus</taxon>
        <taxon>Rhipicephalus</taxon>
    </lineage>
</organism>
<proteinExistence type="predicted"/>
<dbReference type="PROSITE" id="PS50081">
    <property type="entry name" value="ZF_DAG_PE_2"/>
    <property type="match status" value="1"/>
</dbReference>
<dbReference type="AlphaFoldDB" id="A0A9D4T7J9"/>
<dbReference type="Pfam" id="PF00130">
    <property type="entry name" value="C1_1"/>
    <property type="match status" value="1"/>
</dbReference>
<reference evidence="4" key="2">
    <citation type="submission" date="2021-09" db="EMBL/GenBank/DDBJ databases">
        <authorList>
            <person name="Jia N."/>
            <person name="Wang J."/>
            <person name="Shi W."/>
            <person name="Du L."/>
            <person name="Sun Y."/>
            <person name="Zhan W."/>
            <person name="Jiang J."/>
            <person name="Wang Q."/>
            <person name="Zhang B."/>
            <person name="Ji P."/>
            <person name="Sakyi L.B."/>
            <person name="Cui X."/>
            <person name="Yuan T."/>
            <person name="Jiang B."/>
            <person name="Yang W."/>
            <person name="Lam T.T.-Y."/>
            <person name="Chang Q."/>
            <person name="Ding S."/>
            <person name="Wang X."/>
            <person name="Zhu J."/>
            <person name="Ruan X."/>
            <person name="Zhao L."/>
            <person name="Wei J."/>
            <person name="Que T."/>
            <person name="Du C."/>
            <person name="Cheng J."/>
            <person name="Dai P."/>
            <person name="Han X."/>
            <person name="Huang E."/>
            <person name="Gao Y."/>
            <person name="Liu J."/>
            <person name="Shao H."/>
            <person name="Ye R."/>
            <person name="Li L."/>
            <person name="Wei W."/>
            <person name="Wang X."/>
            <person name="Wang C."/>
            <person name="Huo Q."/>
            <person name="Li W."/>
            <person name="Guo W."/>
            <person name="Chen H."/>
            <person name="Chen S."/>
            <person name="Zhou L."/>
            <person name="Zhou L."/>
            <person name="Ni X."/>
            <person name="Tian J."/>
            <person name="Zhou Y."/>
            <person name="Sheng Y."/>
            <person name="Liu T."/>
            <person name="Pan Y."/>
            <person name="Xia L."/>
            <person name="Li J."/>
            <person name="Zhao F."/>
            <person name="Cao W."/>
        </authorList>
    </citation>
    <scope>NUCLEOTIDE SEQUENCE</scope>
    <source>
        <strain evidence="4">Rsan-2018</strain>
        <tissue evidence="4">Larvae</tissue>
    </source>
</reference>
<gene>
    <name evidence="4" type="ORF">HPB52_012912</name>
</gene>
<keyword evidence="2" id="KW-0862">Zinc</keyword>
<evidence type="ECO:0000256" key="2">
    <source>
        <dbReference type="ARBA" id="ARBA00022833"/>
    </source>
</evidence>
<dbReference type="GO" id="GO:0007200">
    <property type="term" value="P:phospholipase C-activating G protein-coupled receptor signaling pathway"/>
    <property type="evidence" value="ECO:0007669"/>
    <property type="project" value="TreeGrafter"/>
</dbReference>
<dbReference type="InterPro" id="IPR002219">
    <property type="entry name" value="PKC_DAG/PE"/>
</dbReference>
<dbReference type="Gene3D" id="3.30.60.20">
    <property type="match status" value="1"/>
</dbReference>
<evidence type="ECO:0000256" key="1">
    <source>
        <dbReference type="ARBA" id="ARBA00022723"/>
    </source>
</evidence>